<accession>K1U479</accession>
<dbReference type="SUPFAM" id="SSF51735">
    <property type="entry name" value="NAD(P)-binding Rossmann-fold domains"/>
    <property type="match status" value="1"/>
</dbReference>
<dbReference type="Gene3D" id="3.40.50.720">
    <property type="entry name" value="NAD(P)-binding Rossmann-like Domain"/>
    <property type="match status" value="1"/>
</dbReference>
<comment type="caution">
    <text evidence="1">The sequence shown here is derived from an EMBL/GenBank/DDBJ whole genome shotgun (WGS) entry which is preliminary data.</text>
</comment>
<dbReference type="InterPro" id="IPR036291">
    <property type="entry name" value="NAD(P)-bd_dom_sf"/>
</dbReference>
<gene>
    <name evidence="1" type="ORF">OBE_00568</name>
</gene>
<evidence type="ECO:0000313" key="1">
    <source>
        <dbReference type="EMBL" id="EKC77003.1"/>
    </source>
</evidence>
<feature type="non-terminal residue" evidence="1">
    <location>
        <position position="43"/>
    </location>
</feature>
<reference evidence="1" key="1">
    <citation type="journal article" date="2013" name="Environ. Microbiol.">
        <title>Microbiota from the distal guts of lean and obese adolescents exhibit partial functional redundancy besides clear differences in community structure.</title>
        <authorList>
            <person name="Ferrer M."/>
            <person name="Ruiz A."/>
            <person name="Lanza F."/>
            <person name="Haange S.B."/>
            <person name="Oberbach A."/>
            <person name="Till H."/>
            <person name="Bargiela R."/>
            <person name="Campoy C."/>
            <person name="Segura M.T."/>
            <person name="Richter M."/>
            <person name="von Bergen M."/>
            <person name="Seifert J."/>
            <person name="Suarez A."/>
        </authorList>
    </citation>
    <scope>NUCLEOTIDE SEQUENCE</scope>
</reference>
<sequence length="43" mass="4718">MAFAEKWNIKKIVFTSSIAPYGAAEELKKETTLPTPNTAYGIS</sequence>
<organism evidence="1">
    <name type="scientific">human gut metagenome</name>
    <dbReference type="NCBI Taxonomy" id="408170"/>
    <lineage>
        <taxon>unclassified sequences</taxon>
        <taxon>metagenomes</taxon>
        <taxon>organismal metagenomes</taxon>
    </lineage>
</organism>
<dbReference type="AlphaFoldDB" id="K1U479"/>
<protein>
    <submittedName>
        <fullName evidence="1">Uncharacterized protein</fullName>
    </submittedName>
</protein>
<proteinExistence type="predicted"/>
<dbReference type="EMBL" id="AJWZ01000393">
    <property type="protein sequence ID" value="EKC77003.1"/>
    <property type="molecule type" value="Genomic_DNA"/>
</dbReference>
<name>K1U479_9ZZZZ</name>